<evidence type="ECO:0000256" key="4">
    <source>
        <dbReference type="ARBA" id="ARBA00022448"/>
    </source>
</evidence>
<dbReference type="GO" id="GO:0032259">
    <property type="term" value="P:methylation"/>
    <property type="evidence" value="ECO:0007669"/>
    <property type="project" value="UniProtKB-KW"/>
</dbReference>
<feature type="compositionally biased region" description="Pro residues" evidence="17">
    <location>
        <begin position="1227"/>
        <end position="1236"/>
    </location>
</feature>
<proteinExistence type="inferred from homology"/>
<keyword evidence="11" id="KW-0915">Sodium</keyword>
<evidence type="ECO:0000256" key="15">
    <source>
        <dbReference type="ARBA" id="ARBA00047591"/>
    </source>
</evidence>
<dbReference type="GO" id="GO:0036376">
    <property type="term" value="P:sodium ion export across plasma membrane"/>
    <property type="evidence" value="ECO:0007669"/>
    <property type="project" value="InterPro"/>
</dbReference>
<dbReference type="Proteomes" id="UP001220961">
    <property type="component" value="Chromosome 4"/>
</dbReference>
<feature type="transmembrane region" description="Helical" evidence="18">
    <location>
        <begin position="744"/>
        <end position="761"/>
    </location>
</feature>
<dbReference type="InterPro" id="IPR000073">
    <property type="entry name" value="AB_hydrolase_1"/>
</dbReference>
<dbReference type="PRINTS" id="PR00111">
    <property type="entry name" value="ABHYDROLASE"/>
</dbReference>
<evidence type="ECO:0000259" key="19">
    <source>
        <dbReference type="Pfam" id="PF00561"/>
    </source>
</evidence>
<evidence type="ECO:0000256" key="3">
    <source>
        <dbReference type="ARBA" id="ARBA00009059"/>
    </source>
</evidence>
<evidence type="ECO:0000256" key="12">
    <source>
        <dbReference type="ARBA" id="ARBA00023065"/>
    </source>
</evidence>
<dbReference type="InterPro" id="IPR029063">
    <property type="entry name" value="SAM-dependent_MTases_sf"/>
</dbReference>
<keyword evidence="4" id="KW-0813">Transport</keyword>
<evidence type="ECO:0000256" key="18">
    <source>
        <dbReference type="SAM" id="Phobius"/>
    </source>
</evidence>
<dbReference type="InterPro" id="IPR006153">
    <property type="entry name" value="Cation/H_exchanger_TM"/>
</dbReference>
<dbReference type="InterPro" id="IPR008576">
    <property type="entry name" value="MeTrfase_NTM1"/>
</dbReference>
<evidence type="ECO:0000256" key="6">
    <source>
        <dbReference type="ARBA" id="ARBA00022603"/>
    </source>
</evidence>
<keyword evidence="10 18" id="KW-1133">Transmembrane helix</keyword>
<feature type="transmembrane region" description="Helical" evidence="18">
    <location>
        <begin position="705"/>
        <end position="724"/>
    </location>
</feature>
<feature type="domain" description="Cation/H+ exchanger transmembrane" evidence="20">
    <location>
        <begin position="696"/>
        <end position="1097"/>
    </location>
</feature>
<evidence type="ECO:0000256" key="7">
    <source>
        <dbReference type="ARBA" id="ARBA00022679"/>
    </source>
</evidence>
<dbReference type="GO" id="GO:0120029">
    <property type="term" value="P:proton export across plasma membrane"/>
    <property type="evidence" value="ECO:0007669"/>
    <property type="project" value="InterPro"/>
</dbReference>
<feature type="transmembrane region" description="Helical" evidence="18">
    <location>
        <begin position="850"/>
        <end position="867"/>
    </location>
</feature>
<keyword evidence="13 18" id="KW-0472">Membrane</keyword>
<feature type="transmembrane region" description="Helical" evidence="18">
    <location>
        <begin position="773"/>
        <end position="795"/>
    </location>
</feature>
<feature type="transmembrane region" description="Helical" evidence="18">
    <location>
        <begin position="682"/>
        <end position="700"/>
    </location>
</feature>
<comment type="similarity">
    <text evidence="3">Belongs to the methyltransferase superfamily. NTM1 family.</text>
</comment>
<keyword evidence="5" id="KW-0050">Antiport</keyword>
<feature type="region of interest" description="Disordered" evidence="17">
    <location>
        <begin position="1161"/>
        <end position="1236"/>
    </location>
</feature>
<feature type="compositionally biased region" description="Polar residues" evidence="17">
    <location>
        <begin position="1197"/>
        <end position="1211"/>
    </location>
</feature>
<evidence type="ECO:0000256" key="9">
    <source>
        <dbReference type="ARBA" id="ARBA00022692"/>
    </source>
</evidence>
<evidence type="ECO:0000256" key="14">
    <source>
        <dbReference type="ARBA" id="ARBA00023201"/>
    </source>
</evidence>
<dbReference type="Pfam" id="PF05891">
    <property type="entry name" value="Methyltransf_PK"/>
    <property type="match status" value="1"/>
</dbReference>
<dbReference type="SUPFAM" id="SSF53335">
    <property type="entry name" value="S-adenosyl-L-methionine-dependent methyltransferases"/>
    <property type="match status" value="1"/>
</dbReference>
<keyword evidence="6" id="KW-0489">Methyltransferase</keyword>
<evidence type="ECO:0000259" key="20">
    <source>
        <dbReference type="Pfam" id="PF00999"/>
    </source>
</evidence>
<keyword evidence="7" id="KW-0808">Transferase</keyword>
<evidence type="ECO:0000256" key="2">
    <source>
        <dbReference type="ARBA" id="ARBA00005248"/>
    </source>
</evidence>
<dbReference type="GO" id="GO:0042391">
    <property type="term" value="P:regulation of membrane potential"/>
    <property type="evidence" value="ECO:0007669"/>
    <property type="project" value="InterPro"/>
</dbReference>
<keyword evidence="12" id="KW-0406">Ion transport</keyword>
<dbReference type="EMBL" id="CP119911">
    <property type="protein sequence ID" value="WFD20147.1"/>
    <property type="molecule type" value="Genomic_DNA"/>
</dbReference>
<reference evidence="21" key="1">
    <citation type="submission" date="2023-03" db="EMBL/GenBank/DDBJ databases">
        <title>Mating type loci evolution in Malassezia.</title>
        <authorList>
            <person name="Coelho M.A."/>
        </authorList>
    </citation>
    <scope>NUCLEOTIDE SEQUENCE</scope>
    <source>
        <strain evidence="21">CBS 10434</strain>
    </source>
</reference>
<evidence type="ECO:0000313" key="21">
    <source>
        <dbReference type="EMBL" id="WFD20147.1"/>
    </source>
</evidence>
<keyword evidence="9 18" id="KW-0812">Transmembrane</keyword>
<keyword evidence="22" id="KW-1185">Reference proteome</keyword>
<feature type="transmembrane region" description="Helical" evidence="18">
    <location>
        <begin position="1038"/>
        <end position="1055"/>
    </location>
</feature>
<organism evidence="21 22">
    <name type="scientific">Malassezia caprae</name>
    <dbReference type="NCBI Taxonomy" id="1381934"/>
    <lineage>
        <taxon>Eukaryota</taxon>
        <taxon>Fungi</taxon>
        <taxon>Dikarya</taxon>
        <taxon>Basidiomycota</taxon>
        <taxon>Ustilaginomycotina</taxon>
        <taxon>Malasseziomycetes</taxon>
        <taxon>Malasseziales</taxon>
        <taxon>Malasseziaceae</taxon>
        <taxon>Malassezia</taxon>
    </lineage>
</organism>
<evidence type="ECO:0000256" key="5">
    <source>
        <dbReference type="ARBA" id="ARBA00022449"/>
    </source>
</evidence>
<sequence>MPVSLSVPPFGAAYKGATLQILEHAKEAAGLTYKPSVFNPGTLTSKGPIRIARNRVLPRHLHDEPGFNMYYELHGTGPNRIAFIMGLSNSCASWLDQVEEFGSDPNCSVLVLDNRGFGNTEAPMQRYTTSDMALDVFEVMDHIGWKDDRSVNLIGVSMGGMIALEMARQEPSRLASLMLLSTSAGEGGNLPPLNGLMAISKGIGESLVGIVRVEARVSRVVDVLFPKDWQKQKHPIDPAGRTNGEVMRDIFRWRHYFTLNPTLHGPMSQMVACLTHHVPEQALKAIQDEVPKVSVVTGDWDNLVAQRHSHYMSRIMDKAQFCEWAGAGHAIHLQFPEKFNAYVREFLNLTPADLIRQDMIRQVHPTPDVAKGVKYWENVPATVDGVLGGYGNGTLPRVDALGSRVFLMRTLPYLSATPSPAYNGSPQSWLETRLQQRGGKGKTVTRALDCGAGVGRVTADVLLPLVDEVHLVEPVAKFLHEAKRRSFKWAPLNNSEENSPFYAQKAVHFHTSTLQDFNVADPTTSLVSSDSIPPTYMEKTVPLPPAPLIYDIILCQWCLQHLSEKDLVSFLRASQKVLRPPLPAEDQSLAWNGGIIFVKENVCRDPDDGTEASWYDDEDFSVTRSRRVYERLFQEAGLTIIRSEVQLGFPPELFEVHIVSVSWRYFVMIEVVETDLSQVSKAFAIMGGFVVIYGLFSYVVRERLYISEPLLAVTIGIIVGPHVLNWVDPFSWSDRETVNEVTYQVSRLVIAVQVLFTGITLPEKYLLRQWKSLSVLLILIMTTAWFITALLVWGLVKDLTFLEALCISSCVTPTDPVLANSITSGRFAEEHVEEHVRHIILAESGANDGLGFPFLFMAVLLIARRSSDLGESIGQEIWRWFYGIIIYDILLSCVYGALLGYIARKVLRWAATHNLIDMSNFFSYGFGLALFTLGTAGLFGTDDILACFVAGNSFTWDDWFRLRQEENDFQEIIDMLLNAAIFMYIGMIIPWHDYSNEELGLSGWRVVVLGIMVILLRRIPWVMSAYKIIPVLQSWQESAFVGWFGPIGVGAVYYIEVALQAVPDDHTREHLRRTITPVVLFCVFSSVVTHGVTIPLIYFGPHVVRHTRTLTITRTSQSAERRSKNKSFFQMLGDYFTQKDKDPPNATNVSAPMQAGELDHYIPDHKPFSREKDGEQPPDLVLHPHGRMLTDMEEARSSTPPESQNFGNQVTEDGVLSETLADSSLPKPAPPVFLSD</sequence>
<feature type="transmembrane region" description="Helical" evidence="18">
    <location>
        <begin position="1075"/>
        <end position="1099"/>
    </location>
</feature>
<dbReference type="InterPro" id="IPR029058">
    <property type="entry name" value="AB_hydrolase_fold"/>
</dbReference>
<evidence type="ECO:0000256" key="13">
    <source>
        <dbReference type="ARBA" id="ARBA00023136"/>
    </source>
</evidence>
<feature type="transmembrane region" description="Helical" evidence="18">
    <location>
        <begin position="922"/>
        <end position="951"/>
    </location>
</feature>
<comment type="subcellular location">
    <subcellularLocation>
        <location evidence="1">Membrane</location>
        <topology evidence="1">Multi-pass membrane protein</topology>
    </subcellularLocation>
</comment>
<evidence type="ECO:0008006" key="23">
    <source>
        <dbReference type="Google" id="ProtNLM"/>
    </source>
</evidence>
<dbReference type="InterPro" id="IPR004712">
    <property type="entry name" value="Na+/H+_antiporter_fungi"/>
</dbReference>
<dbReference type="GO" id="GO:0008276">
    <property type="term" value="F:protein methyltransferase activity"/>
    <property type="evidence" value="ECO:0007669"/>
    <property type="project" value="UniProtKB-ARBA"/>
</dbReference>
<dbReference type="AlphaFoldDB" id="A0AAF0ECQ8"/>
<dbReference type="PANTHER" id="PTHR31382">
    <property type="entry name" value="NA(+)/H(+) ANTIPORTER"/>
    <property type="match status" value="1"/>
</dbReference>
<evidence type="ECO:0000256" key="8">
    <source>
        <dbReference type="ARBA" id="ARBA00022691"/>
    </source>
</evidence>
<dbReference type="FunFam" id="1.20.1530.20:FF:000015">
    <property type="entry name" value="Na(+)/H(+) antiporter 2"/>
    <property type="match status" value="1"/>
</dbReference>
<comment type="catalytic activity">
    <reaction evidence="15">
        <text>a diacylglycerol + H2O = a monoacylglycerol + a fatty acid + H(+)</text>
        <dbReference type="Rhea" id="RHEA:32731"/>
        <dbReference type="ChEBI" id="CHEBI:15377"/>
        <dbReference type="ChEBI" id="CHEBI:15378"/>
        <dbReference type="ChEBI" id="CHEBI:17408"/>
        <dbReference type="ChEBI" id="CHEBI:18035"/>
        <dbReference type="ChEBI" id="CHEBI:28868"/>
    </reaction>
</comment>
<keyword evidence="8" id="KW-0949">S-adenosyl-L-methionine</keyword>
<dbReference type="Pfam" id="PF00561">
    <property type="entry name" value="Abhydrolase_1"/>
    <property type="match status" value="1"/>
</dbReference>
<evidence type="ECO:0000313" key="22">
    <source>
        <dbReference type="Proteomes" id="UP001220961"/>
    </source>
</evidence>
<protein>
    <recommendedName>
        <fullName evidence="23">Cation/H+ exchanger domain-containing protein</fullName>
    </recommendedName>
</protein>
<name>A0AAF0ECQ8_9BASI</name>
<accession>A0AAF0ECQ8</accession>
<dbReference type="GO" id="GO:0005886">
    <property type="term" value="C:plasma membrane"/>
    <property type="evidence" value="ECO:0007669"/>
    <property type="project" value="InterPro"/>
</dbReference>
<evidence type="ECO:0000256" key="17">
    <source>
        <dbReference type="SAM" id="MobiDB-lite"/>
    </source>
</evidence>
<dbReference type="Gene3D" id="1.20.1530.20">
    <property type="match status" value="1"/>
</dbReference>
<feature type="transmembrane region" description="Helical" evidence="18">
    <location>
        <begin position="1004"/>
        <end position="1026"/>
    </location>
</feature>
<feature type="transmembrane region" description="Helical" evidence="18">
    <location>
        <begin position="972"/>
        <end position="992"/>
    </location>
</feature>
<evidence type="ECO:0000256" key="10">
    <source>
        <dbReference type="ARBA" id="ARBA00022989"/>
    </source>
</evidence>
<evidence type="ECO:0000256" key="11">
    <source>
        <dbReference type="ARBA" id="ARBA00023053"/>
    </source>
</evidence>
<dbReference type="GO" id="GO:0015385">
    <property type="term" value="F:sodium:proton antiporter activity"/>
    <property type="evidence" value="ECO:0007669"/>
    <property type="project" value="InterPro"/>
</dbReference>
<gene>
    <name evidence="21" type="ORF">MCAP1_002391</name>
</gene>
<dbReference type="Gene3D" id="3.40.50.1820">
    <property type="entry name" value="alpha/beta hydrolase"/>
    <property type="match status" value="1"/>
</dbReference>
<dbReference type="PANTHER" id="PTHR31382:SF1">
    <property type="entry name" value="SODIUM ION_PROTON EXCHANGER (EUROFUNG)"/>
    <property type="match status" value="1"/>
</dbReference>
<feature type="compositionally biased region" description="Basic and acidic residues" evidence="17">
    <location>
        <begin position="1161"/>
        <end position="1175"/>
    </location>
</feature>
<keyword evidence="14" id="KW-0739">Sodium transport</keyword>
<evidence type="ECO:0000256" key="1">
    <source>
        <dbReference type="ARBA" id="ARBA00004141"/>
    </source>
</evidence>
<comment type="catalytic activity">
    <reaction evidence="16">
        <text>a monoacylglycerol + H2O = glycerol + a fatty acid + H(+)</text>
        <dbReference type="Rhea" id="RHEA:15245"/>
        <dbReference type="ChEBI" id="CHEBI:15377"/>
        <dbReference type="ChEBI" id="CHEBI:15378"/>
        <dbReference type="ChEBI" id="CHEBI:17408"/>
        <dbReference type="ChEBI" id="CHEBI:17754"/>
        <dbReference type="ChEBI" id="CHEBI:28868"/>
    </reaction>
</comment>
<dbReference type="Gene3D" id="3.40.50.150">
    <property type="entry name" value="Vaccinia Virus protein VP39"/>
    <property type="match status" value="1"/>
</dbReference>
<feature type="domain" description="AB hydrolase-1" evidence="19">
    <location>
        <begin position="83"/>
        <end position="182"/>
    </location>
</feature>
<comment type="similarity">
    <text evidence="2">Belongs to the fungal Na(+)/H(+) exchanger family.</text>
</comment>
<dbReference type="InterPro" id="IPR038770">
    <property type="entry name" value="Na+/solute_symporter_sf"/>
</dbReference>
<feature type="transmembrane region" description="Helical" evidence="18">
    <location>
        <begin position="879"/>
        <end position="902"/>
    </location>
</feature>
<evidence type="ECO:0000256" key="16">
    <source>
        <dbReference type="ARBA" id="ARBA00048461"/>
    </source>
</evidence>
<dbReference type="SUPFAM" id="SSF53474">
    <property type="entry name" value="alpha/beta-Hydrolases"/>
    <property type="match status" value="1"/>
</dbReference>
<dbReference type="Pfam" id="PF00999">
    <property type="entry name" value="Na_H_Exchanger"/>
    <property type="match status" value="1"/>
</dbReference>